<dbReference type="PROSITE" id="PS50005">
    <property type="entry name" value="TPR"/>
    <property type="match status" value="2"/>
</dbReference>
<feature type="chain" id="PRO_5019134726" evidence="2">
    <location>
        <begin position="19"/>
        <end position="233"/>
    </location>
</feature>
<comment type="caution">
    <text evidence="3">The sequence shown here is derived from an EMBL/GenBank/DDBJ whole genome shotgun (WGS) entry which is preliminary data.</text>
</comment>
<evidence type="ECO:0000256" key="1">
    <source>
        <dbReference type="PROSITE-ProRule" id="PRU00339"/>
    </source>
</evidence>
<feature type="signal peptide" evidence="2">
    <location>
        <begin position="1"/>
        <end position="18"/>
    </location>
</feature>
<dbReference type="SMART" id="SM00028">
    <property type="entry name" value="TPR"/>
    <property type="match status" value="3"/>
</dbReference>
<evidence type="ECO:0000313" key="4">
    <source>
        <dbReference type="Proteomes" id="UP000288259"/>
    </source>
</evidence>
<proteinExistence type="predicted"/>
<keyword evidence="1" id="KW-0802">TPR repeat</keyword>
<evidence type="ECO:0000256" key="2">
    <source>
        <dbReference type="SAM" id="SignalP"/>
    </source>
</evidence>
<dbReference type="Pfam" id="PF13432">
    <property type="entry name" value="TPR_16"/>
    <property type="match status" value="1"/>
</dbReference>
<keyword evidence="2" id="KW-0732">Signal</keyword>
<gene>
    <name evidence="3" type="ORF">CWI71_09880</name>
</gene>
<feature type="repeat" description="TPR" evidence="1">
    <location>
        <begin position="183"/>
        <end position="216"/>
    </location>
</feature>
<evidence type="ECO:0000313" key="3">
    <source>
        <dbReference type="EMBL" id="RUO58721.1"/>
    </source>
</evidence>
<dbReference type="AlphaFoldDB" id="A0A432YCR5"/>
<dbReference type="InterPro" id="IPR019734">
    <property type="entry name" value="TPR_rpt"/>
</dbReference>
<dbReference type="SUPFAM" id="SSF48452">
    <property type="entry name" value="TPR-like"/>
    <property type="match status" value="1"/>
</dbReference>
<organism evidence="3 4">
    <name type="scientific">Pseudidiomarina insulisalsae</name>
    <dbReference type="NCBI Taxonomy" id="575789"/>
    <lineage>
        <taxon>Bacteria</taxon>
        <taxon>Pseudomonadati</taxon>
        <taxon>Pseudomonadota</taxon>
        <taxon>Gammaproteobacteria</taxon>
        <taxon>Alteromonadales</taxon>
        <taxon>Idiomarinaceae</taxon>
        <taxon>Pseudidiomarina</taxon>
    </lineage>
</organism>
<dbReference type="OrthoDB" id="8929480at2"/>
<dbReference type="RefSeq" id="WP_126755106.1">
    <property type="nucleotide sequence ID" value="NZ_PIPY01000010.1"/>
</dbReference>
<keyword evidence="4" id="KW-1185">Reference proteome</keyword>
<dbReference type="Proteomes" id="UP000288259">
    <property type="component" value="Unassembled WGS sequence"/>
</dbReference>
<accession>A0A432YCR5</accession>
<dbReference type="InterPro" id="IPR011990">
    <property type="entry name" value="TPR-like_helical_dom_sf"/>
</dbReference>
<name>A0A432YCR5_9GAMM</name>
<dbReference type="EMBL" id="PIPY01000010">
    <property type="protein sequence ID" value="RUO58721.1"/>
    <property type="molecule type" value="Genomic_DNA"/>
</dbReference>
<dbReference type="Gene3D" id="1.25.40.10">
    <property type="entry name" value="Tetratricopeptide repeat domain"/>
    <property type="match status" value="1"/>
</dbReference>
<dbReference type="PROSITE" id="PS51257">
    <property type="entry name" value="PROKAR_LIPOPROTEIN"/>
    <property type="match status" value="1"/>
</dbReference>
<feature type="repeat" description="TPR" evidence="1">
    <location>
        <begin position="105"/>
        <end position="138"/>
    </location>
</feature>
<protein>
    <submittedName>
        <fullName evidence="3">Uncharacterized protein</fullName>
    </submittedName>
</protein>
<reference evidence="4" key="1">
    <citation type="journal article" date="2018" name="Front. Microbiol.">
        <title>Genome-Based Analysis Reveals the Taxonomy and Diversity of the Family Idiomarinaceae.</title>
        <authorList>
            <person name="Liu Y."/>
            <person name="Lai Q."/>
            <person name="Shao Z."/>
        </authorList>
    </citation>
    <scope>NUCLEOTIDE SEQUENCE [LARGE SCALE GENOMIC DNA]</scope>
    <source>
        <strain evidence="4">CVS-6</strain>
    </source>
</reference>
<sequence length="233" mass="25716">MKYSVIAIALLLSGCAATQNQQPQEVASQVSPLVQHLDRGVEALSAGDMQLAGSAIDQALALCAKELEGNEQRYYASRGMAESMFYMLMAAQSGADAVDIDTSCGDALYLRTYISVEQGDIDQAERLIRQALELSPANAMYLAELGHIYHLKRDWKGALDVFTKAESYALAYSPEHRKVEELGRAKRGMGFSLIELGQLDEAEAKFKECLELNKQDLNALQELEYIKQLRSQG</sequence>
<dbReference type="Pfam" id="PF13181">
    <property type="entry name" value="TPR_8"/>
    <property type="match status" value="1"/>
</dbReference>